<dbReference type="Pfam" id="PF01914">
    <property type="entry name" value="MarC"/>
    <property type="match status" value="1"/>
</dbReference>
<comment type="caution">
    <text evidence="8">The sequence shown here is derived from an EMBL/GenBank/DDBJ whole genome shotgun (WGS) entry which is preliminary data.</text>
</comment>
<keyword evidence="3" id="KW-1003">Cell membrane</keyword>
<evidence type="ECO:0000313" key="8">
    <source>
        <dbReference type="EMBL" id="GID99579.1"/>
    </source>
</evidence>
<evidence type="ECO:0000256" key="6">
    <source>
        <dbReference type="ARBA" id="ARBA00023136"/>
    </source>
</evidence>
<keyword evidence="5 7" id="KW-1133">Transmembrane helix</keyword>
<feature type="transmembrane region" description="Helical" evidence="7">
    <location>
        <begin position="177"/>
        <end position="198"/>
    </location>
</feature>
<feature type="transmembrane region" description="Helical" evidence="7">
    <location>
        <begin position="138"/>
        <end position="156"/>
    </location>
</feature>
<proteinExistence type="inferred from homology"/>
<feature type="transmembrane region" description="Helical" evidence="7">
    <location>
        <begin position="104"/>
        <end position="126"/>
    </location>
</feature>
<evidence type="ECO:0000256" key="5">
    <source>
        <dbReference type="ARBA" id="ARBA00022989"/>
    </source>
</evidence>
<evidence type="ECO:0000256" key="3">
    <source>
        <dbReference type="ARBA" id="ARBA00022475"/>
    </source>
</evidence>
<dbReference type="PANTHER" id="PTHR33508:SF1">
    <property type="entry name" value="UPF0056 MEMBRANE PROTEIN YHCE"/>
    <property type="match status" value="1"/>
</dbReference>
<feature type="transmembrane region" description="Helical" evidence="7">
    <location>
        <begin position="45"/>
        <end position="67"/>
    </location>
</feature>
<dbReference type="InterPro" id="IPR002771">
    <property type="entry name" value="Multi_antbiot-R_MarC"/>
</dbReference>
<comment type="similarity">
    <text evidence="2 7">Belongs to the UPF0056 (MarC) family.</text>
</comment>
<feature type="transmembrane region" description="Helical" evidence="7">
    <location>
        <begin position="12"/>
        <end position="33"/>
    </location>
</feature>
<organism evidence="8 9">
    <name type="scientific">Paractinoplanes durhamensis</name>
    <dbReference type="NCBI Taxonomy" id="113563"/>
    <lineage>
        <taxon>Bacteria</taxon>
        <taxon>Bacillati</taxon>
        <taxon>Actinomycetota</taxon>
        <taxon>Actinomycetes</taxon>
        <taxon>Micromonosporales</taxon>
        <taxon>Micromonosporaceae</taxon>
        <taxon>Paractinoplanes</taxon>
    </lineage>
</organism>
<accession>A0ABQ3YPS0</accession>
<gene>
    <name evidence="8" type="primary">marC</name>
    <name evidence="8" type="ORF">Adu01nite_09300</name>
</gene>
<evidence type="ECO:0000256" key="2">
    <source>
        <dbReference type="ARBA" id="ARBA00009784"/>
    </source>
</evidence>
<dbReference type="Proteomes" id="UP000637628">
    <property type="component" value="Unassembled WGS sequence"/>
</dbReference>
<evidence type="ECO:0000256" key="1">
    <source>
        <dbReference type="ARBA" id="ARBA00004651"/>
    </source>
</evidence>
<keyword evidence="9" id="KW-1185">Reference proteome</keyword>
<evidence type="ECO:0000256" key="4">
    <source>
        <dbReference type="ARBA" id="ARBA00022692"/>
    </source>
</evidence>
<dbReference type="RefSeq" id="WP_203725169.1">
    <property type="nucleotide sequence ID" value="NZ_BAAATX010000023.1"/>
</dbReference>
<dbReference type="NCBIfam" id="TIGR00427">
    <property type="entry name" value="NAAT family transporter"/>
    <property type="match status" value="1"/>
</dbReference>
<comment type="subcellular location">
    <subcellularLocation>
        <location evidence="1 7">Cell membrane</location>
        <topology evidence="1 7">Multi-pass membrane protein</topology>
    </subcellularLocation>
</comment>
<keyword evidence="6 7" id="KW-0472">Membrane</keyword>
<protein>
    <recommendedName>
        <fullName evidence="7">UPF0056 membrane protein</fullName>
    </recommendedName>
</protein>
<keyword evidence="4 7" id="KW-0812">Transmembrane</keyword>
<evidence type="ECO:0000313" key="9">
    <source>
        <dbReference type="Proteomes" id="UP000637628"/>
    </source>
</evidence>
<reference evidence="8 9" key="1">
    <citation type="submission" date="2021-01" db="EMBL/GenBank/DDBJ databases">
        <title>Whole genome shotgun sequence of Actinoplanes durhamensis NBRC 14914.</title>
        <authorList>
            <person name="Komaki H."/>
            <person name="Tamura T."/>
        </authorList>
    </citation>
    <scope>NUCLEOTIDE SEQUENCE [LARGE SCALE GENOMIC DNA]</scope>
    <source>
        <strain evidence="8 9">NBRC 14914</strain>
    </source>
</reference>
<dbReference type="EMBL" id="BOML01000007">
    <property type="protein sequence ID" value="GID99579.1"/>
    <property type="molecule type" value="Genomic_DNA"/>
</dbReference>
<evidence type="ECO:0000256" key="7">
    <source>
        <dbReference type="RuleBase" id="RU362048"/>
    </source>
</evidence>
<feature type="transmembrane region" description="Helical" evidence="7">
    <location>
        <begin position="73"/>
        <end position="92"/>
    </location>
</feature>
<dbReference type="PANTHER" id="PTHR33508">
    <property type="entry name" value="UPF0056 MEMBRANE PROTEIN YHCE"/>
    <property type="match status" value="1"/>
</dbReference>
<name>A0ABQ3YPS0_9ACTN</name>
<sequence length="207" mass="21497">MNLKFLGEVYVTLLVIVDPPGMVPVFLALTGAMPSRQRMKAGTQAVLLALGVIVGFAVAGQTLLDYLHVQLPALQGAGGLLLVLVALQLLTGKTDEADQQAQTTNVALVPIGTPLLAGPGAIVATMLFVRRADGLDEYAVIGIGIVLVMLTVWLVLRFSGGIVKLLRPAGIEVLTRIAGLLLAAIAVQLIADAVDAFVELYTAAHAG</sequence>